<name>A0A830G8Q0_9EURY</name>
<organism evidence="1 2">
    <name type="scientific">Halarchaeum nitratireducens</name>
    <dbReference type="NCBI Taxonomy" id="489913"/>
    <lineage>
        <taxon>Archaea</taxon>
        <taxon>Methanobacteriati</taxon>
        <taxon>Methanobacteriota</taxon>
        <taxon>Stenosarchaea group</taxon>
        <taxon>Halobacteria</taxon>
        <taxon>Halobacteriales</taxon>
        <taxon>Halobacteriaceae</taxon>
    </lineage>
</organism>
<protein>
    <recommendedName>
        <fullName evidence="3">Proteasome assembly chaperone family protein</fullName>
    </recommendedName>
</protein>
<dbReference type="PANTHER" id="PTHR35610">
    <property type="entry name" value="3-ISOPROPYLMALATE DEHYDRATASE-RELATED"/>
    <property type="match status" value="1"/>
</dbReference>
<proteinExistence type="predicted"/>
<dbReference type="PANTHER" id="PTHR35610:SF3">
    <property type="entry name" value="PROTEASOME ASSEMBLY CHAPERONE FAMILY PROTEIN"/>
    <property type="match status" value="1"/>
</dbReference>
<gene>
    <name evidence="1" type="ORF">GCM10009021_08070</name>
</gene>
<comment type="caution">
    <text evidence="1">The sequence shown here is derived from an EMBL/GenBank/DDBJ whole genome shotgun (WGS) entry which is preliminary data.</text>
</comment>
<dbReference type="InterPro" id="IPR038389">
    <property type="entry name" value="PSMG2_sf"/>
</dbReference>
<dbReference type="SUPFAM" id="SSF159659">
    <property type="entry name" value="Cgl1923-like"/>
    <property type="match status" value="1"/>
</dbReference>
<dbReference type="OrthoDB" id="165933at2157"/>
<evidence type="ECO:0000313" key="1">
    <source>
        <dbReference type="EMBL" id="GGN10600.1"/>
    </source>
</evidence>
<dbReference type="Pfam" id="PF09754">
    <property type="entry name" value="PAC2"/>
    <property type="match status" value="1"/>
</dbReference>
<reference evidence="1 2" key="1">
    <citation type="journal article" date="2019" name="Int. J. Syst. Evol. Microbiol.">
        <title>The Global Catalogue of Microorganisms (GCM) 10K type strain sequencing project: providing services to taxonomists for standard genome sequencing and annotation.</title>
        <authorList>
            <consortium name="The Broad Institute Genomics Platform"/>
            <consortium name="The Broad Institute Genome Sequencing Center for Infectious Disease"/>
            <person name="Wu L."/>
            <person name="Ma J."/>
        </authorList>
    </citation>
    <scope>NUCLEOTIDE SEQUENCE [LARGE SCALE GENOMIC DNA]</scope>
    <source>
        <strain evidence="1 2">JCM 16331</strain>
    </source>
</reference>
<dbReference type="RefSeq" id="WP_188877256.1">
    <property type="nucleotide sequence ID" value="NZ_BMOQ01000002.1"/>
</dbReference>
<keyword evidence="2" id="KW-1185">Reference proteome</keyword>
<dbReference type="InterPro" id="IPR019151">
    <property type="entry name" value="Proteasome_assmbl_chaperone_2"/>
</dbReference>
<dbReference type="Gene3D" id="3.40.50.10900">
    <property type="entry name" value="PAC-like subunit"/>
    <property type="match status" value="1"/>
</dbReference>
<dbReference type="EMBL" id="BMOQ01000002">
    <property type="protein sequence ID" value="GGN10600.1"/>
    <property type="molecule type" value="Genomic_DNA"/>
</dbReference>
<sequence length="251" mass="26905">MPQSSFDVTTKSGHETGTTLVVGQTHPGLAGVTSADYLVRHLDSERTGHVSTDDLPAIAPFEAGVPRHHSRLYTLDDAPLSVLVGELFVPFGAARSYADTLLAWAETQGVDEIAVLHGVPFAHGPDEHAVFHVATDGYRTDRLPDDVFRPLANGFLDGVAGELVTRSLDGAAPEVGVYITPTHPPGPDVDASLRLLTALETVYGFDVDESELEALSEQLREYYGKLAERVASAAEGEEALGDYDTQNGMYM</sequence>
<dbReference type="Proteomes" id="UP000608850">
    <property type="component" value="Unassembled WGS sequence"/>
</dbReference>
<dbReference type="AlphaFoldDB" id="A0A830G8Q0"/>
<evidence type="ECO:0000313" key="2">
    <source>
        <dbReference type="Proteomes" id="UP000608850"/>
    </source>
</evidence>
<accession>A0A830G8Q0</accession>
<evidence type="ECO:0008006" key="3">
    <source>
        <dbReference type="Google" id="ProtNLM"/>
    </source>
</evidence>